<protein>
    <submittedName>
        <fullName evidence="7">TetR family transcriptional regulator</fullName>
    </submittedName>
</protein>
<keyword evidence="2 4" id="KW-0238">DNA-binding</keyword>
<evidence type="ECO:0000256" key="2">
    <source>
        <dbReference type="ARBA" id="ARBA00023125"/>
    </source>
</evidence>
<dbReference type="InterPro" id="IPR001647">
    <property type="entry name" value="HTH_TetR"/>
</dbReference>
<dbReference type="Gene3D" id="1.10.357.10">
    <property type="entry name" value="Tetracycline Repressor, domain 2"/>
    <property type="match status" value="1"/>
</dbReference>
<dbReference type="RefSeq" id="WP_043603323.1">
    <property type="nucleotide sequence ID" value="NZ_AXCY01000009.1"/>
</dbReference>
<keyword evidence="3" id="KW-0804">Transcription</keyword>
<proteinExistence type="predicted"/>
<dbReference type="InterPro" id="IPR009057">
    <property type="entry name" value="Homeodomain-like_sf"/>
</dbReference>
<dbReference type="InterPro" id="IPR036271">
    <property type="entry name" value="Tet_transcr_reg_TetR-rel_C_sf"/>
</dbReference>
<dbReference type="OrthoDB" id="326421at2"/>
<dbReference type="AlphaFoldDB" id="A0A0A0BUK4"/>
<dbReference type="Gene3D" id="1.10.10.60">
    <property type="entry name" value="Homeodomain-like"/>
    <property type="match status" value="1"/>
</dbReference>
<evidence type="ECO:0000313" key="8">
    <source>
        <dbReference type="Proteomes" id="UP000029839"/>
    </source>
</evidence>
<evidence type="ECO:0000256" key="3">
    <source>
        <dbReference type="ARBA" id="ARBA00023163"/>
    </source>
</evidence>
<dbReference type="Pfam" id="PF16925">
    <property type="entry name" value="TetR_C_13"/>
    <property type="match status" value="1"/>
</dbReference>
<reference evidence="7 8" key="2">
    <citation type="journal article" date="2015" name="Stand. Genomic Sci.">
        <title>Draft genome sequence of Cellulomonas carbonis T26(T) and comparative analysis of six Cellulomonas genomes.</title>
        <authorList>
            <person name="Zhuang W."/>
            <person name="Zhang S."/>
            <person name="Xia X."/>
            <person name="Wang G."/>
        </authorList>
    </citation>
    <scope>NUCLEOTIDE SEQUENCE [LARGE SCALE GENOMIC DNA]</scope>
    <source>
        <strain evidence="7 8">T26</strain>
    </source>
</reference>
<dbReference type="GO" id="GO:0003677">
    <property type="term" value="F:DNA binding"/>
    <property type="evidence" value="ECO:0007669"/>
    <property type="project" value="UniProtKB-UniRule"/>
</dbReference>
<dbReference type="PANTHER" id="PTHR47506:SF6">
    <property type="entry name" value="HTH-TYPE TRANSCRIPTIONAL REPRESSOR NEMR"/>
    <property type="match status" value="1"/>
</dbReference>
<feature type="DNA-binding region" description="H-T-H motif" evidence="4">
    <location>
        <begin position="28"/>
        <end position="47"/>
    </location>
</feature>
<name>A0A0A0BUK4_9CELL</name>
<evidence type="ECO:0000259" key="6">
    <source>
        <dbReference type="PROSITE" id="PS50977"/>
    </source>
</evidence>
<dbReference type="PROSITE" id="PS50977">
    <property type="entry name" value="HTH_TETR_2"/>
    <property type="match status" value="1"/>
</dbReference>
<dbReference type="EMBL" id="AXCY01000009">
    <property type="protein sequence ID" value="KGM12093.1"/>
    <property type="molecule type" value="Genomic_DNA"/>
</dbReference>
<dbReference type="SUPFAM" id="SSF48498">
    <property type="entry name" value="Tetracyclin repressor-like, C-terminal domain"/>
    <property type="match status" value="1"/>
</dbReference>
<sequence length="230" mass="24397">MAKGDRTRGVILEQGIALAYRVGLEGLTIGALAAEVEMSKSGMYAHFGSKQALQIAVLDAAGRDFAATVVEPALRAPRGEPRIRALVDSWLTCGRQRRPGGCLFVKAGTELDEQPGPVRDRLVELHEQLDDTIARIVTSGVEDGLLRPGTDARQFAADLYAIMLGFHHRHRLLGDARAEERARAAVDALLAAVRVPRSDGAHHRVGTDDGASGAEADPSPTVPATAGAAR</sequence>
<organism evidence="7 8">
    <name type="scientific">Cellulomonas carbonis T26</name>
    <dbReference type="NCBI Taxonomy" id="947969"/>
    <lineage>
        <taxon>Bacteria</taxon>
        <taxon>Bacillati</taxon>
        <taxon>Actinomycetota</taxon>
        <taxon>Actinomycetes</taxon>
        <taxon>Micrococcales</taxon>
        <taxon>Cellulomonadaceae</taxon>
        <taxon>Cellulomonas</taxon>
    </lineage>
</organism>
<keyword evidence="1" id="KW-0805">Transcription regulation</keyword>
<dbReference type="Pfam" id="PF00440">
    <property type="entry name" value="TetR_N"/>
    <property type="match status" value="1"/>
</dbReference>
<evidence type="ECO:0000313" key="7">
    <source>
        <dbReference type="EMBL" id="KGM12093.1"/>
    </source>
</evidence>
<evidence type="ECO:0000256" key="5">
    <source>
        <dbReference type="SAM" id="MobiDB-lite"/>
    </source>
</evidence>
<accession>A0A0A0BUK4</accession>
<feature type="region of interest" description="Disordered" evidence="5">
    <location>
        <begin position="200"/>
        <end position="230"/>
    </location>
</feature>
<reference evidence="7 8" key="1">
    <citation type="submission" date="2013-08" db="EMBL/GenBank/DDBJ databases">
        <title>Genome sequencing of Cellulomonas carbonis T26.</title>
        <authorList>
            <person name="Chen F."/>
            <person name="Li Y."/>
            <person name="Wang G."/>
        </authorList>
    </citation>
    <scope>NUCLEOTIDE SEQUENCE [LARGE SCALE GENOMIC DNA]</scope>
    <source>
        <strain evidence="7 8">T26</strain>
    </source>
</reference>
<dbReference type="Proteomes" id="UP000029839">
    <property type="component" value="Unassembled WGS sequence"/>
</dbReference>
<evidence type="ECO:0000256" key="1">
    <source>
        <dbReference type="ARBA" id="ARBA00023015"/>
    </source>
</evidence>
<evidence type="ECO:0000256" key="4">
    <source>
        <dbReference type="PROSITE-ProRule" id="PRU00335"/>
    </source>
</evidence>
<gene>
    <name evidence="7" type="ORF">N868_02900</name>
</gene>
<comment type="caution">
    <text evidence="7">The sequence shown here is derived from an EMBL/GenBank/DDBJ whole genome shotgun (WGS) entry which is preliminary data.</text>
</comment>
<keyword evidence="8" id="KW-1185">Reference proteome</keyword>
<dbReference type="PANTHER" id="PTHR47506">
    <property type="entry name" value="TRANSCRIPTIONAL REGULATORY PROTEIN"/>
    <property type="match status" value="1"/>
</dbReference>
<dbReference type="SUPFAM" id="SSF46689">
    <property type="entry name" value="Homeodomain-like"/>
    <property type="match status" value="1"/>
</dbReference>
<dbReference type="InterPro" id="IPR011075">
    <property type="entry name" value="TetR_C"/>
</dbReference>
<feature type="domain" description="HTH tetR-type" evidence="6">
    <location>
        <begin position="5"/>
        <end position="65"/>
    </location>
</feature>